<feature type="compositionally biased region" description="Basic and acidic residues" evidence="1">
    <location>
        <begin position="1"/>
        <end position="10"/>
    </location>
</feature>
<accession>A0A086TJ22</accession>
<sequence length="140" mass="15683">MSTSQEDTRLPLDNVNEEQQQQDDIQDRHQHQTEMQEVAEGNTTTPTRKILTPFSQKERQEAKLKLQAAMENSMELPAEETIAQLKTDVIQAEQDADQAVHVQAAKERSVRKLGCAFVCAGQIEEEQSQSGVRSEGSETS</sequence>
<gene>
    <name evidence="2" type="ORF">MVEG_12103</name>
</gene>
<protein>
    <submittedName>
        <fullName evidence="2">Uncharacterized protein</fullName>
    </submittedName>
</protein>
<reference evidence="2 3" key="1">
    <citation type="submission" date="2011-02" db="EMBL/GenBank/DDBJ databases">
        <title>The Genome Sequence of Mortierella verticillata NRRL 6337.</title>
        <authorList>
            <consortium name="The Broad Institute Genome Sequencing Platform"/>
            <person name="Russ C."/>
            <person name="Cuomo C."/>
            <person name="Burger G."/>
            <person name="Gray M.W."/>
            <person name="Holland P.W.H."/>
            <person name="King N."/>
            <person name="Lang F.B.F."/>
            <person name="Roger A.J."/>
            <person name="Ruiz-Trillo I."/>
            <person name="Young S.K."/>
            <person name="Zeng Q."/>
            <person name="Gargeya S."/>
            <person name="Alvarado L."/>
            <person name="Berlin A."/>
            <person name="Chapman S.B."/>
            <person name="Chen Z."/>
            <person name="Freedman E."/>
            <person name="Gellesch M."/>
            <person name="Goldberg J."/>
            <person name="Griggs A."/>
            <person name="Gujja S."/>
            <person name="Heilman E."/>
            <person name="Heiman D."/>
            <person name="Howarth C."/>
            <person name="Mehta T."/>
            <person name="Neiman D."/>
            <person name="Pearson M."/>
            <person name="Roberts A."/>
            <person name="Saif S."/>
            <person name="Shea T."/>
            <person name="Shenoy N."/>
            <person name="Sisk P."/>
            <person name="Stolte C."/>
            <person name="Sykes S."/>
            <person name="White J."/>
            <person name="Yandava C."/>
            <person name="Haas B."/>
            <person name="Nusbaum C."/>
            <person name="Birren B."/>
        </authorList>
    </citation>
    <scope>NUCLEOTIDE SEQUENCE [LARGE SCALE GENOMIC DNA]</scope>
    <source>
        <strain evidence="2 3">NRRL 6337</strain>
    </source>
</reference>
<organism evidence="2 3">
    <name type="scientific">Podila verticillata NRRL 6337</name>
    <dbReference type="NCBI Taxonomy" id="1069443"/>
    <lineage>
        <taxon>Eukaryota</taxon>
        <taxon>Fungi</taxon>
        <taxon>Fungi incertae sedis</taxon>
        <taxon>Mucoromycota</taxon>
        <taxon>Mortierellomycotina</taxon>
        <taxon>Mortierellomycetes</taxon>
        <taxon>Mortierellales</taxon>
        <taxon>Mortierellaceae</taxon>
        <taxon>Podila</taxon>
    </lineage>
</organism>
<feature type="compositionally biased region" description="Basic and acidic residues" evidence="1">
    <location>
        <begin position="25"/>
        <end position="34"/>
    </location>
</feature>
<dbReference type="EMBL" id="KN042434">
    <property type="protein sequence ID" value="KFH61949.1"/>
    <property type="molecule type" value="Genomic_DNA"/>
</dbReference>
<dbReference type="Proteomes" id="UP000243308">
    <property type="component" value="Unassembled WGS sequence"/>
</dbReference>
<evidence type="ECO:0000256" key="1">
    <source>
        <dbReference type="SAM" id="MobiDB-lite"/>
    </source>
</evidence>
<evidence type="ECO:0000313" key="3">
    <source>
        <dbReference type="Proteomes" id="UP000243308"/>
    </source>
</evidence>
<proteinExistence type="predicted"/>
<feature type="region of interest" description="Disordered" evidence="1">
    <location>
        <begin position="1"/>
        <end position="47"/>
    </location>
</feature>
<dbReference type="AlphaFoldDB" id="A0A086TJ22"/>
<name>A0A086TJ22_9FUNG</name>
<keyword evidence="3" id="KW-1185">Reference proteome</keyword>
<evidence type="ECO:0000313" key="2">
    <source>
        <dbReference type="EMBL" id="KFH61949.1"/>
    </source>
</evidence>